<dbReference type="GO" id="GO:0008703">
    <property type="term" value="F:5-amino-6-(5-phosphoribosylamino)uracil reductase activity"/>
    <property type="evidence" value="ECO:0007669"/>
    <property type="project" value="InterPro"/>
</dbReference>
<dbReference type="RefSeq" id="WP_195191207.1">
    <property type="nucleotide sequence ID" value="NZ_JADMUL010000012.1"/>
</dbReference>
<name>A0AAW6FWK3_9FIRM</name>
<feature type="domain" description="Bacterial bifunctional deaminase-reductase C-terminal" evidence="4">
    <location>
        <begin position="4"/>
        <end position="217"/>
    </location>
</feature>
<dbReference type="GO" id="GO:0009231">
    <property type="term" value="P:riboflavin biosynthetic process"/>
    <property type="evidence" value="ECO:0007669"/>
    <property type="project" value="InterPro"/>
</dbReference>
<keyword evidence="3" id="KW-0560">Oxidoreductase</keyword>
<evidence type="ECO:0000256" key="3">
    <source>
        <dbReference type="ARBA" id="ARBA00023002"/>
    </source>
</evidence>
<dbReference type="InterPro" id="IPR002734">
    <property type="entry name" value="RibDG_C"/>
</dbReference>
<accession>A0AAW6FWK3</accession>
<dbReference type="InterPro" id="IPR050765">
    <property type="entry name" value="Riboflavin_Biosynth_HTPR"/>
</dbReference>
<protein>
    <submittedName>
        <fullName evidence="5">Dihydrofolate reductase family protein</fullName>
    </submittedName>
</protein>
<sequence>MNKPYIICHMMSSVDGRIDCAMTEQLKGVEDYYETLAKLDADTTVSGKRTAELEMALSGKYVSKNLEIYGKEGFSKKVDAKGYEVVVDSKGELLWEKENGDEKPLLIITSEQVTKEYLNYLDEQNISWIVCGKNTTDLVKASKILYEEFHVERMAVVGGAVINGAFLKAGLLDEVSILIGAGIDGRKGMPGVFDGFDIDQPVISLSLKDVETFKSGAVWIRYKTVE</sequence>
<evidence type="ECO:0000256" key="1">
    <source>
        <dbReference type="ARBA" id="ARBA00005104"/>
    </source>
</evidence>
<keyword evidence="2" id="KW-0521">NADP</keyword>
<reference evidence="5" key="1">
    <citation type="submission" date="2023-01" db="EMBL/GenBank/DDBJ databases">
        <title>Human gut microbiome strain richness.</title>
        <authorList>
            <person name="Chen-Liaw A."/>
        </authorList>
    </citation>
    <scope>NUCLEOTIDE SEQUENCE</scope>
    <source>
        <strain evidence="5">D55st1_G4_D55t1_190419</strain>
    </source>
</reference>
<comment type="pathway">
    <text evidence="1">Cofactor biosynthesis; riboflavin biosynthesis.</text>
</comment>
<gene>
    <name evidence="5" type="ORF">POG00_10275</name>
</gene>
<evidence type="ECO:0000259" key="4">
    <source>
        <dbReference type="Pfam" id="PF01872"/>
    </source>
</evidence>
<dbReference type="EMBL" id="JAQNCK010000035">
    <property type="protein sequence ID" value="MDC0829084.1"/>
    <property type="molecule type" value="Genomic_DNA"/>
</dbReference>
<dbReference type="AlphaFoldDB" id="A0AAW6FWK3"/>
<dbReference type="Gene3D" id="3.40.430.10">
    <property type="entry name" value="Dihydrofolate Reductase, subunit A"/>
    <property type="match status" value="1"/>
</dbReference>
<dbReference type="PANTHER" id="PTHR38011">
    <property type="entry name" value="DIHYDROFOLATE REDUCTASE FAMILY PROTEIN (AFU_ORTHOLOGUE AFUA_8G06820)"/>
    <property type="match status" value="1"/>
</dbReference>
<evidence type="ECO:0000313" key="6">
    <source>
        <dbReference type="Proteomes" id="UP001220658"/>
    </source>
</evidence>
<dbReference type="Proteomes" id="UP001220658">
    <property type="component" value="Unassembled WGS sequence"/>
</dbReference>
<dbReference type="InterPro" id="IPR024072">
    <property type="entry name" value="DHFR-like_dom_sf"/>
</dbReference>
<proteinExistence type="predicted"/>
<comment type="caution">
    <text evidence="5">The sequence shown here is derived from an EMBL/GenBank/DDBJ whole genome shotgun (WGS) entry which is preliminary data.</text>
</comment>
<dbReference type="Pfam" id="PF01872">
    <property type="entry name" value="RibD_C"/>
    <property type="match status" value="1"/>
</dbReference>
<evidence type="ECO:0000256" key="2">
    <source>
        <dbReference type="ARBA" id="ARBA00022857"/>
    </source>
</evidence>
<evidence type="ECO:0000313" key="5">
    <source>
        <dbReference type="EMBL" id="MDC0829084.1"/>
    </source>
</evidence>
<dbReference type="PANTHER" id="PTHR38011:SF7">
    <property type="entry name" value="2,5-DIAMINO-6-RIBOSYLAMINO-4(3H)-PYRIMIDINONE 5'-PHOSPHATE REDUCTASE"/>
    <property type="match status" value="1"/>
</dbReference>
<organism evidence="5 6">
    <name type="scientific">Faecalitalea cylindroides</name>
    <dbReference type="NCBI Taxonomy" id="39483"/>
    <lineage>
        <taxon>Bacteria</taxon>
        <taxon>Bacillati</taxon>
        <taxon>Bacillota</taxon>
        <taxon>Erysipelotrichia</taxon>
        <taxon>Erysipelotrichales</taxon>
        <taxon>Erysipelotrichaceae</taxon>
        <taxon>Faecalitalea</taxon>
    </lineage>
</organism>
<dbReference type="SUPFAM" id="SSF53597">
    <property type="entry name" value="Dihydrofolate reductase-like"/>
    <property type="match status" value="1"/>
</dbReference>